<comment type="caution">
    <text evidence="7">The sequence shown here is derived from an EMBL/GenBank/DDBJ whole genome shotgun (WGS) entry which is preliminary data.</text>
</comment>
<keyword evidence="5 6" id="KW-0472">Membrane</keyword>
<evidence type="ECO:0000313" key="7">
    <source>
        <dbReference type="EMBL" id="PPQ88146.1"/>
    </source>
</evidence>
<dbReference type="OrthoDB" id="2962993at2759"/>
<dbReference type="EMBL" id="NHYE01003704">
    <property type="protein sequence ID" value="PPQ88146.1"/>
    <property type="molecule type" value="Genomic_DNA"/>
</dbReference>
<feature type="transmembrane region" description="Helical" evidence="6">
    <location>
        <begin position="133"/>
        <end position="156"/>
    </location>
</feature>
<feature type="transmembrane region" description="Helical" evidence="6">
    <location>
        <begin position="66"/>
        <end position="87"/>
    </location>
</feature>
<dbReference type="PANTHER" id="PTHR43791:SF48">
    <property type="entry name" value="TRANSPORTER, PUTATIVE (AFU_ORTHOLOGUE AFUA_4G01000)-RELATED"/>
    <property type="match status" value="1"/>
</dbReference>
<dbReference type="SUPFAM" id="SSF103473">
    <property type="entry name" value="MFS general substrate transporter"/>
    <property type="match status" value="1"/>
</dbReference>
<evidence type="ECO:0000256" key="5">
    <source>
        <dbReference type="ARBA" id="ARBA00023136"/>
    </source>
</evidence>
<protein>
    <recommendedName>
        <fullName evidence="9">Major facilitator superfamily (MFS) profile domain-containing protein</fullName>
    </recommendedName>
</protein>
<dbReference type="PANTHER" id="PTHR43791">
    <property type="entry name" value="PERMEASE-RELATED"/>
    <property type="match status" value="1"/>
</dbReference>
<keyword evidence="2" id="KW-0813">Transport</keyword>
<keyword evidence="8" id="KW-1185">Reference proteome</keyword>
<evidence type="ECO:0000256" key="4">
    <source>
        <dbReference type="ARBA" id="ARBA00022989"/>
    </source>
</evidence>
<organism evidence="7 8">
    <name type="scientific">Gymnopilus dilepis</name>
    <dbReference type="NCBI Taxonomy" id="231916"/>
    <lineage>
        <taxon>Eukaryota</taxon>
        <taxon>Fungi</taxon>
        <taxon>Dikarya</taxon>
        <taxon>Basidiomycota</taxon>
        <taxon>Agaricomycotina</taxon>
        <taxon>Agaricomycetes</taxon>
        <taxon>Agaricomycetidae</taxon>
        <taxon>Agaricales</taxon>
        <taxon>Agaricineae</taxon>
        <taxon>Hymenogastraceae</taxon>
        <taxon>Gymnopilus</taxon>
    </lineage>
</organism>
<comment type="subcellular location">
    <subcellularLocation>
        <location evidence="1">Membrane</location>
        <topology evidence="1">Multi-pass membrane protein</topology>
    </subcellularLocation>
</comment>
<evidence type="ECO:0000256" key="3">
    <source>
        <dbReference type="ARBA" id="ARBA00022692"/>
    </source>
</evidence>
<accession>A0A409XBL2</accession>
<feature type="transmembrane region" description="Helical" evidence="6">
    <location>
        <begin position="176"/>
        <end position="198"/>
    </location>
</feature>
<dbReference type="GO" id="GO:0022857">
    <property type="term" value="F:transmembrane transporter activity"/>
    <property type="evidence" value="ECO:0007669"/>
    <property type="project" value="InterPro"/>
</dbReference>
<evidence type="ECO:0000256" key="6">
    <source>
        <dbReference type="SAM" id="Phobius"/>
    </source>
</evidence>
<proteinExistence type="predicted"/>
<evidence type="ECO:0000256" key="1">
    <source>
        <dbReference type="ARBA" id="ARBA00004141"/>
    </source>
</evidence>
<evidence type="ECO:0000256" key="2">
    <source>
        <dbReference type="ARBA" id="ARBA00022448"/>
    </source>
</evidence>
<evidence type="ECO:0000313" key="8">
    <source>
        <dbReference type="Proteomes" id="UP000284706"/>
    </source>
</evidence>
<dbReference type="STRING" id="231916.A0A409XBL2"/>
<keyword evidence="4 6" id="KW-1133">Transmembrane helix</keyword>
<reference evidence="7 8" key="1">
    <citation type="journal article" date="2018" name="Evol. Lett.">
        <title>Horizontal gene cluster transfer increased hallucinogenic mushroom diversity.</title>
        <authorList>
            <person name="Reynolds H.T."/>
            <person name="Vijayakumar V."/>
            <person name="Gluck-Thaler E."/>
            <person name="Korotkin H.B."/>
            <person name="Matheny P.B."/>
            <person name="Slot J.C."/>
        </authorList>
    </citation>
    <scope>NUCLEOTIDE SEQUENCE [LARGE SCALE GENOMIC DNA]</scope>
    <source>
        <strain evidence="7 8">SRW20</strain>
    </source>
</reference>
<sequence length="203" mass="22389">MAIWPRPLSSGLVYLLARFYRRDELVLRVGIFFGLSPTLAGGFGGLLASGLLSVPNFGPVKTWRKIFLIEGLLTIGLGLFLCVFMPADPTKTKLFNERERALAIARINADQVIKTSGKKEPTTFKLVWRSLSFNTLLCTVSYIMINISFQGLSLFLPTVVNSLGHFTTVEAQLRTVPPYMVAAAWALFVKGVSGLECLTRGRT</sequence>
<dbReference type="InterPro" id="IPR011701">
    <property type="entry name" value="MFS"/>
</dbReference>
<dbReference type="Gene3D" id="1.20.1250.20">
    <property type="entry name" value="MFS general substrate transporter like domains"/>
    <property type="match status" value="1"/>
</dbReference>
<dbReference type="GO" id="GO:0016020">
    <property type="term" value="C:membrane"/>
    <property type="evidence" value="ECO:0007669"/>
    <property type="project" value="UniProtKB-SubCell"/>
</dbReference>
<name>A0A409XBL2_9AGAR</name>
<feature type="non-terminal residue" evidence="7">
    <location>
        <position position="203"/>
    </location>
</feature>
<dbReference type="InParanoid" id="A0A409XBL2"/>
<keyword evidence="3 6" id="KW-0812">Transmembrane</keyword>
<dbReference type="Proteomes" id="UP000284706">
    <property type="component" value="Unassembled WGS sequence"/>
</dbReference>
<evidence type="ECO:0008006" key="9">
    <source>
        <dbReference type="Google" id="ProtNLM"/>
    </source>
</evidence>
<gene>
    <name evidence="7" type="ORF">CVT26_012986</name>
</gene>
<dbReference type="AlphaFoldDB" id="A0A409XBL2"/>
<dbReference type="Pfam" id="PF07690">
    <property type="entry name" value="MFS_1"/>
    <property type="match status" value="1"/>
</dbReference>
<dbReference type="InterPro" id="IPR036259">
    <property type="entry name" value="MFS_trans_sf"/>
</dbReference>
<feature type="transmembrane region" description="Helical" evidence="6">
    <location>
        <begin position="25"/>
        <end position="46"/>
    </location>
</feature>